<gene>
    <name evidence="1" type="ORF">M427DRAFT_142173</name>
</gene>
<proteinExistence type="predicted"/>
<dbReference type="OrthoDB" id="265717at2759"/>
<reference evidence="1 2" key="1">
    <citation type="journal article" date="2015" name="Genome Biol. Evol.">
        <title>Phylogenomic analyses indicate that early fungi evolved digesting cell walls of algal ancestors of land plants.</title>
        <authorList>
            <person name="Chang Y."/>
            <person name="Wang S."/>
            <person name="Sekimoto S."/>
            <person name="Aerts A.L."/>
            <person name="Choi C."/>
            <person name="Clum A."/>
            <person name="LaButti K.M."/>
            <person name="Lindquist E.A."/>
            <person name="Yee Ngan C."/>
            <person name="Ohm R.A."/>
            <person name="Salamov A.A."/>
            <person name="Grigoriev I.V."/>
            <person name="Spatafora J.W."/>
            <person name="Berbee M.L."/>
        </authorList>
    </citation>
    <scope>NUCLEOTIDE SEQUENCE [LARGE SCALE GENOMIC DNA]</scope>
    <source>
        <strain evidence="1 2">JEL478</strain>
    </source>
</reference>
<organism evidence="1 2">
    <name type="scientific">Gonapodya prolifera (strain JEL478)</name>
    <name type="common">Monoblepharis prolifera</name>
    <dbReference type="NCBI Taxonomy" id="1344416"/>
    <lineage>
        <taxon>Eukaryota</taxon>
        <taxon>Fungi</taxon>
        <taxon>Fungi incertae sedis</taxon>
        <taxon>Chytridiomycota</taxon>
        <taxon>Chytridiomycota incertae sedis</taxon>
        <taxon>Monoblepharidomycetes</taxon>
        <taxon>Monoblepharidales</taxon>
        <taxon>Gonapodyaceae</taxon>
        <taxon>Gonapodya</taxon>
    </lineage>
</organism>
<dbReference type="EMBL" id="KQ965732">
    <property type="protein sequence ID" value="KXS21797.1"/>
    <property type="molecule type" value="Genomic_DNA"/>
</dbReference>
<dbReference type="Gene3D" id="3.30.70.100">
    <property type="match status" value="1"/>
</dbReference>
<sequence>MPGATLYLAKLRGLPHPSDDAIIQFLKDLVAAGESLVWAARVRQPVVPCFRIDVDALINTAYDVAFLVLGGPGLPDALSARLESLYSVHAGVPSRVLKAYPSTNQRIQLAAKSHPRPLPFNPASFQVSLSSDSRNLQVSHALLDYARRLTASGYTGSVSQINLLAFTGDKDAKASYHCYGQGFVEHGGKHGGNAKIVGNVVAPEAGRKDSRPVRAQKWWDEVAIAHYPTIDHFVDMAADPAYQKINAEFRLPALFDTTIISTTDFDLVALGLSDGTWKI</sequence>
<dbReference type="PANTHER" id="PTHR40257:SF1">
    <property type="entry name" value="DUF1330 DOMAIN-CONTAINING PROTEIN"/>
    <property type="match status" value="1"/>
</dbReference>
<dbReference type="PANTHER" id="PTHR40257">
    <property type="match status" value="1"/>
</dbReference>
<accession>A0A139AYK7</accession>
<dbReference type="AlphaFoldDB" id="A0A139AYK7"/>
<name>A0A139AYK7_GONPJ</name>
<evidence type="ECO:0000313" key="1">
    <source>
        <dbReference type="EMBL" id="KXS21797.1"/>
    </source>
</evidence>
<dbReference type="Proteomes" id="UP000070544">
    <property type="component" value="Unassembled WGS sequence"/>
</dbReference>
<evidence type="ECO:0000313" key="2">
    <source>
        <dbReference type="Proteomes" id="UP000070544"/>
    </source>
</evidence>
<protein>
    <submittedName>
        <fullName evidence="1">Uncharacterized protein</fullName>
    </submittedName>
</protein>
<keyword evidence="2" id="KW-1185">Reference proteome</keyword>
<dbReference type="OMA" id="ARNIHWD"/>